<dbReference type="Pfam" id="PF00258">
    <property type="entry name" value="Flavodoxin_1"/>
    <property type="match status" value="1"/>
</dbReference>
<keyword evidence="7 16" id="KW-0479">Metal-binding</keyword>
<evidence type="ECO:0000256" key="13">
    <source>
        <dbReference type="ARBA" id="ARBA00023033"/>
    </source>
</evidence>
<gene>
    <name evidence="20" type="ORF">AB675_184</name>
</gene>
<dbReference type="Pfam" id="PF00175">
    <property type="entry name" value="NAD_binding_1"/>
    <property type="match status" value="1"/>
</dbReference>
<keyword evidence="5 16" id="KW-0285">Flavoprotein</keyword>
<dbReference type="EMBL" id="LFJN01000022">
    <property type="protein sequence ID" value="KPI37800.1"/>
    <property type="molecule type" value="Genomic_DNA"/>
</dbReference>
<dbReference type="CDD" id="cd06206">
    <property type="entry name" value="bifunctional_CYPOR"/>
    <property type="match status" value="1"/>
</dbReference>
<dbReference type="InterPro" id="IPR017972">
    <property type="entry name" value="Cyt_P450_CS"/>
</dbReference>
<evidence type="ECO:0000259" key="19">
    <source>
        <dbReference type="PROSITE" id="PS51384"/>
    </source>
</evidence>
<keyword evidence="8 16" id="KW-0274">FAD</keyword>
<dbReference type="PROSITE" id="PS51384">
    <property type="entry name" value="FAD_FR"/>
    <property type="match status" value="1"/>
</dbReference>
<dbReference type="SUPFAM" id="SSF52343">
    <property type="entry name" value="Ferredoxin reductase-like, C-terminal NADP-linked domain"/>
    <property type="match status" value="1"/>
</dbReference>
<evidence type="ECO:0000256" key="1">
    <source>
        <dbReference type="ARBA" id="ARBA00001971"/>
    </source>
</evidence>
<dbReference type="GO" id="GO:0005506">
    <property type="term" value="F:iron ion binding"/>
    <property type="evidence" value="ECO:0007669"/>
    <property type="project" value="UniProtKB-UniRule"/>
</dbReference>
<evidence type="ECO:0000256" key="6">
    <source>
        <dbReference type="ARBA" id="ARBA00022643"/>
    </source>
</evidence>
<feature type="binding site" description="axial binding residue" evidence="17">
    <location>
        <position position="426"/>
    </location>
    <ligand>
        <name>heme</name>
        <dbReference type="ChEBI" id="CHEBI:30413"/>
    </ligand>
    <ligandPart>
        <name>Fe</name>
        <dbReference type="ChEBI" id="CHEBI:18248"/>
    </ligandPart>
</feature>
<evidence type="ECO:0000256" key="10">
    <source>
        <dbReference type="ARBA" id="ARBA00022982"/>
    </source>
</evidence>
<keyword evidence="11 16" id="KW-0560">Oxidoreductase</keyword>
<dbReference type="GO" id="GO:0050660">
    <property type="term" value="F:flavin adenine dinucleotide binding"/>
    <property type="evidence" value="ECO:0007669"/>
    <property type="project" value="TreeGrafter"/>
</dbReference>
<dbReference type="InterPro" id="IPR001128">
    <property type="entry name" value="Cyt_P450"/>
</dbReference>
<proteinExistence type="inferred from homology"/>
<keyword evidence="10 16" id="KW-0249">Electron transport</keyword>
<evidence type="ECO:0000313" key="20">
    <source>
        <dbReference type="EMBL" id="KPI37800.1"/>
    </source>
</evidence>
<evidence type="ECO:0000256" key="17">
    <source>
        <dbReference type="PIRSR" id="PIRSR000209-1"/>
    </source>
</evidence>
<comment type="similarity">
    <text evidence="2 16">In the N-terminal section; belongs to the cytochrome P450 family.</text>
</comment>
<accession>A0A0N1HLD6</accession>
<evidence type="ECO:0000256" key="11">
    <source>
        <dbReference type="ARBA" id="ARBA00023002"/>
    </source>
</evidence>
<dbReference type="STRING" id="1664694.A0A0N1HLD6"/>
<dbReference type="GO" id="GO:0070330">
    <property type="term" value="F:aromatase activity"/>
    <property type="evidence" value="ECO:0007669"/>
    <property type="project" value="UniProtKB-UniRule"/>
</dbReference>
<dbReference type="Gene3D" id="3.40.50.360">
    <property type="match status" value="1"/>
</dbReference>
<evidence type="ECO:0000259" key="18">
    <source>
        <dbReference type="PROSITE" id="PS50902"/>
    </source>
</evidence>
<dbReference type="Gene3D" id="1.10.630.10">
    <property type="entry name" value="Cytochrome P450"/>
    <property type="match status" value="1"/>
</dbReference>
<dbReference type="InterPro" id="IPR023173">
    <property type="entry name" value="NADPH_Cyt_P450_Rdtase_alpha"/>
</dbReference>
<dbReference type="SUPFAM" id="SSF63380">
    <property type="entry name" value="Riboflavin synthase domain-like"/>
    <property type="match status" value="1"/>
</dbReference>
<reference evidence="20 21" key="1">
    <citation type="submission" date="2015-06" db="EMBL/GenBank/DDBJ databases">
        <title>Draft genome of the ant-associated black yeast Phialophora attae CBS 131958.</title>
        <authorList>
            <person name="Moreno L.F."/>
            <person name="Stielow B.J."/>
            <person name="de Hoog S."/>
            <person name="Vicente V.A."/>
            <person name="Weiss V.A."/>
            <person name="de Vries M."/>
            <person name="Cruz L.M."/>
            <person name="Souza E.M."/>
        </authorList>
    </citation>
    <scope>NUCLEOTIDE SEQUENCE [LARGE SCALE GENOMIC DNA]</scope>
    <source>
        <strain evidence="20 21">CBS 131958</strain>
    </source>
</reference>
<keyword evidence="9 16" id="KW-0521">NADP</keyword>
<dbReference type="Gene3D" id="3.40.50.80">
    <property type="entry name" value="Nucleotide-binding domain of ferredoxin-NADP reductase (FNR) module"/>
    <property type="match status" value="1"/>
</dbReference>
<keyword evidence="21" id="KW-1185">Reference proteome</keyword>
<dbReference type="AlphaFoldDB" id="A0A0N1HLD6"/>
<protein>
    <recommendedName>
        <fullName evidence="16">Bifunctional cytochrome P450/NADPH--P450 reductase</fullName>
    </recommendedName>
    <domain>
        <recommendedName>
            <fullName evidence="16">Cytochrome P450</fullName>
            <ecNumber evidence="16">1.14.14.1</ecNumber>
        </recommendedName>
    </domain>
    <domain>
        <recommendedName>
            <fullName evidence="16">NADPH--cytochrome P450 reductase</fullName>
            <ecNumber evidence="16">1.6.2.4</ecNumber>
        </recommendedName>
    </domain>
</protein>
<dbReference type="SUPFAM" id="SSF52218">
    <property type="entry name" value="Flavoproteins"/>
    <property type="match status" value="1"/>
</dbReference>
<comment type="cofactor">
    <cofactor evidence="1 16 17">
        <name>heme</name>
        <dbReference type="ChEBI" id="CHEBI:30413"/>
    </cofactor>
</comment>
<dbReference type="Pfam" id="PF00067">
    <property type="entry name" value="p450"/>
    <property type="match status" value="2"/>
</dbReference>
<dbReference type="GO" id="GO:0005829">
    <property type="term" value="C:cytosol"/>
    <property type="evidence" value="ECO:0007669"/>
    <property type="project" value="TreeGrafter"/>
</dbReference>
<dbReference type="InterPro" id="IPR036396">
    <property type="entry name" value="Cyt_P450_sf"/>
</dbReference>
<keyword evidence="3 16" id="KW-0813">Transport</keyword>
<dbReference type="Pfam" id="PF00667">
    <property type="entry name" value="FAD_binding_1"/>
    <property type="match status" value="1"/>
</dbReference>
<name>A0A0N1HLD6_9EURO</name>
<comment type="cofactor">
    <cofactor evidence="16">
        <name>FAD</name>
        <dbReference type="ChEBI" id="CHEBI:57692"/>
    </cofactor>
    <cofactor evidence="16">
        <name>FMN</name>
        <dbReference type="ChEBI" id="CHEBI:58210"/>
    </cofactor>
</comment>
<dbReference type="PIRSF" id="PIRSF000209">
    <property type="entry name" value="Bifunctional_P450_P450R"/>
    <property type="match status" value="1"/>
</dbReference>
<dbReference type="PANTHER" id="PTHR19384:SF127">
    <property type="entry name" value="BIFUNCTIONAL CYTOCHROME P450_NADPH--P450 REDUCTASE"/>
    <property type="match status" value="1"/>
</dbReference>
<dbReference type="InterPro" id="IPR001094">
    <property type="entry name" value="Flavdoxin-like"/>
</dbReference>
<feature type="domain" description="FAD-binding FR-type" evidence="19">
    <location>
        <begin position="693"/>
        <end position="927"/>
    </location>
</feature>
<dbReference type="PROSITE" id="PS50902">
    <property type="entry name" value="FLAVODOXIN_LIKE"/>
    <property type="match status" value="1"/>
</dbReference>
<dbReference type="PRINTS" id="PR00371">
    <property type="entry name" value="FPNCR"/>
</dbReference>
<dbReference type="InterPro" id="IPR001433">
    <property type="entry name" value="OxRdtase_FAD/NAD-bd"/>
</dbReference>
<evidence type="ECO:0000256" key="5">
    <source>
        <dbReference type="ARBA" id="ARBA00022630"/>
    </source>
</evidence>
<dbReference type="GO" id="GO:0003958">
    <property type="term" value="F:NADPH-hemoprotein reductase activity"/>
    <property type="evidence" value="ECO:0007669"/>
    <property type="project" value="UniProtKB-UniRule"/>
</dbReference>
<evidence type="ECO:0000256" key="8">
    <source>
        <dbReference type="ARBA" id="ARBA00022827"/>
    </source>
</evidence>
<dbReference type="InterPro" id="IPR039261">
    <property type="entry name" value="FNR_nucleotide-bd"/>
</dbReference>
<sequence length="1094" mass="121486">MPQPPTIPLPQADQLALMDAMVLCYTGAMIADTERTILNRLSMAGQIPGPRGLPLLGNLLDVDFEVPLAGIERLADQYGPIYQMTIRGKRQVVCSSAALMEELTDEKRFVKVPPGAITEVDGPRGLFAATNEDPDWHQAHRILMPSFSTMAVQGMFDGMKDIANQLILSWARKGPENVINAPKDFTKLTLDTIALCTMDYRFNSFYQDTMHPFIDAMVKVLVENGNRSTRPGFLNKVMLRKEKEHAERRLYLRKVGLDIVENRRQNPKEGKDVLNTMIYGKDPKTGQVMRDELISEQMLTFLIAGHETTSGLLSFAFAEMLRNPETYFKAQAEVDRVVGQRAIQFEDIKDLHYLNAEASIVTLDGYVVKPEDRIIVMLAKAQRDPKVWGDDADQFKPDRMLDENFERISAQFPGSWKPFGNGRRACIGRPFAWQEALLVTAMVLQSFDVKLEDPSYNIPVKQTLTLKPDNFKIRVAPRDGQTATDVDQFIHTGKATTTNKDTRSNGAAASNGTVRRPLKILYGSNTGTCQALAQRAASDAASLGFAAEISDMDSATGPMSSKNGPVVIFTSSYEGEPPDNAARFIEWLQTCSNTSLSGVEFAVFGCGHRDWVRTLHRIPKLTDELMARAGGKRMAQAGFTDVAKGNVYGDFEEWLDATLWPALRSTGSVDSDEGLPGLDFELSTDARATALRFDVQPATVKANNRLTSGTEPEKYHLEINLPSNTTYECGDYLAILPQNSDLAVKEAMSIFNLPWDSVITLKGNGPSCIPLNTPMPVSEILRSYVELSQPCTKKTIRLLASHSHDSHVRNHLSSLAANDALYTAEITKKRVSLLHLYAQYSTSIALPIGTFLSLLPPLQVRQYSISSSQLAHQGTCTLTYGVLDTTSLIDPTLRFQGVTSNYLRSLQRGDTIHVAVRPAAKKSFRLPLDIESTPMLMFAAGTGLAPFRGFCQQRAILAASGRKLAPAMLFLGCRSRTTDRLYAQEMDRWVADEVVDVRYAFSQESEWSAGCRYVKERVVKDQEEVRGLWRDGARVYLCGSRAFAEGVREAAGEIVRGLIREKADGTIRNEAALQEVDQRFKEMLVERVASDVFD</sequence>
<dbReference type="GO" id="GO:0010181">
    <property type="term" value="F:FMN binding"/>
    <property type="evidence" value="ECO:0007669"/>
    <property type="project" value="UniProtKB-UniRule"/>
</dbReference>
<dbReference type="InterPro" id="IPR003097">
    <property type="entry name" value="CysJ-like_FAD-binding"/>
</dbReference>
<dbReference type="RefSeq" id="XP_017997763.1">
    <property type="nucleotide sequence ID" value="XM_018141772.1"/>
</dbReference>
<evidence type="ECO:0000256" key="2">
    <source>
        <dbReference type="ARBA" id="ARBA00010018"/>
    </source>
</evidence>
<dbReference type="Proteomes" id="UP000038010">
    <property type="component" value="Unassembled WGS sequence"/>
</dbReference>
<evidence type="ECO:0000256" key="15">
    <source>
        <dbReference type="ARBA" id="ARBA00049342"/>
    </source>
</evidence>
<comment type="catalytic activity">
    <reaction evidence="14 16">
        <text>an organic molecule + reduced [NADPH--hemoprotein reductase] + O2 = an alcohol + oxidized [NADPH--hemoprotein reductase] + H2O + H(+)</text>
        <dbReference type="Rhea" id="RHEA:17149"/>
        <dbReference type="Rhea" id="RHEA-COMP:11964"/>
        <dbReference type="Rhea" id="RHEA-COMP:11965"/>
        <dbReference type="ChEBI" id="CHEBI:15377"/>
        <dbReference type="ChEBI" id="CHEBI:15378"/>
        <dbReference type="ChEBI" id="CHEBI:15379"/>
        <dbReference type="ChEBI" id="CHEBI:30879"/>
        <dbReference type="ChEBI" id="CHEBI:57618"/>
        <dbReference type="ChEBI" id="CHEBI:58210"/>
        <dbReference type="ChEBI" id="CHEBI:142491"/>
        <dbReference type="EC" id="1.14.14.1"/>
    </reaction>
</comment>
<dbReference type="PANTHER" id="PTHR19384">
    <property type="entry name" value="NITRIC OXIDE SYNTHASE-RELATED"/>
    <property type="match status" value="1"/>
</dbReference>
<dbReference type="GeneID" id="28733641"/>
<keyword evidence="12 16" id="KW-0408">Iron</keyword>
<dbReference type="GO" id="GO:0020037">
    <property type="term" value="F:heme binding"/>
    <property type="evidence" value="ECO:0007669"/>
    <property type="project" value="UniProtKB-UniRule"/>
</dbReference>
<dbReference type="Gene3D" id="2.40.30.10">
    <property type="entry name" value="Translation factors"/>
    <property type="match status" value="1"/>
</dbReference>
<comment type="caution">
    <text evidence="20">The sequence shown here is derived from an EMBL/GenBank/DDBJ whole genome shotgun (WGS) entry which is preliminary data.</text>
</comment>
<dbReference type="PROSITE" id="PS00086">
    <property type="entry name" value="CYTOCHROME_P450"/>
    <property type="match status" value="1"/>
</dbReference>
<dbReference type="Gene3D" id="1.20.990.10">
    <property type="entry name" value="NADPH-cytochrome p450 Reductase, Chain A, domain 3"/>
    <property type="match status" value="1"/>
</dbReference>
<dbReference type="VEuPathDB" id="FungiDB:AB675_184"/>
<dbReference type="InterPro" id="IPR017927">
    <property type="entry name" value="FAD-bd_FR_type"/>
</dbReference>
<evidence type="ECO:0000313" key="21">
    <source>
        <dbReference type="Proteomes" id="UP000038010"/>
    </source>
</evidence>
<dbReference type="InterPro" id="IPR001709">
    <property type="entry name" value="Flavoprot_Pyr_Nucl_cyt_Rdtase"/>
</dbReference>
<dbReference type="CDD" id="cd11068">
    <property type="entry name" value="CYP120A1"/>
    <property type="match status" value="1"/>
</dbReference>
<dbReference type="OrthoDB" id="1470350at2759"/>
<evidence type="ECO:0000256" key="7">
    <source>
        <dbReference type="ARBA" id="ARBA00022723"/>
    </source>
</evidence>
<organism evidence="20 21">
    <name type="scientific">Cyphellophora attinorum</name>
    <dbReference type="NCBI Taxonomy" id="1664694"/>
    <lineage>
        <taxon>Eukaryota</taxon>
        <taxon>Fungi</taxon>
        <taxon>Dikarya</taxon>
        <taxon>Ascomycota</taxon>
        <taxon>Pezizomycotina</taxon>
        <taxon>Eurotiomycetes</taxon>
        <taxon>Chaetothyriomycetidae</taxon>
        <taxon>Chaetothyriales</taxon>
        <taxon>Cyphellophoraceae</taxon>
        <taxon>Cyphellophora</taxon>
    </lineage>
</organism>
<comment type="catalytic activity">
    <reaction evidence="15 16">
        <text>2 oxidized [cytochrome P450] + NADPH = 2 reduced [cytochrome P450] + NADP(+) + H(+)</text>
        <dbReference type="Rhea" id="RHEA:24040"/>
        <dbReference type="Rhea" id="RHEA-COMP:14627"/>
        <dbReference type="Rhea" id="RHEA-COMP:14628"/>
        <dbReference type="ChEBI" id="CHEBI:15378"/>
        <dbReference type="ChEBI" id="CHEBI:55376"/>
        <dbReference type="ChEBI" id="CHEBI:57783"/>
        <dbReference type="ChEBI" id="CHEBI:58349"/>
        <dbReference type="ChEBI" id="CHEBI:60344"/>
        <dbReference type="EC" id="1.6.2.4"/>
    </reaction>
</comment>
<dbReference type="EC" id="1.14.14.1" evidence="16"/>
<keyword evidence="13 16" id="KW-0503">Monooxygenase</keyword>
<dbReference type="InterPro" id="IPR008254">
    <property type="entry name" value="Flavodoxin/NO_synth"/>
</dbReference>
<feature type="domain" description="Flavodoxin-like" evidence="18">
    <location>
        <begin position="518"/>
        <end position="659"/>
    </location>
</feature>
<dbReference type="InterPro" id="IPR023206">
    <property type="entry name" value="Bifunctional_P450_P450_red"/>
</dbReference>
<keyword evidence="4 16" id="KW-0349">Heme</keyword>
<dbReference type="EC" id="1.6.2.4" evidence="16"/>
<dbReference type="PRINTS" id="PR00369">
    <property type="entry name" value="FLAVODOXIN"/>
</dbReference>
<evidence type="ECO:0000256" key="4">
    <source>
        <dbReference type="ARBA" id="ARBA00022617"/>
    </source>
</evidence>
<dbReference type="SUPFAM" id="SSF48264">
    <property type="entry name" value="Cytochrome P450"/>
    <property type="match status" value="1"/>
</dbReference>
<keyword evidence="6 16" id="KW-0288">FMN</keyword>
<evidence type="ECO:0000256" key="9">
    <source>
        <dbReference type="ARBA" id="ARBA00022857"/>
    </source>
</evidence>
<evidence type="ECO:0000256" key="12">
    <source>
        <dbReference type="ARBA" id="ARBA00023004"/>
    </source>
</evidence>
<evidence type="ECO:0000256" key="16">
    <source>
        <dbReference type="PIRNR" id="PIRNR000209"/>
    </source>
</evidence>
<evidence type="ECO:0000256" key="3">
    <source>
        <dbReference type="ARBA" id="ARBA00022448"/>
    </source>
</evidence>
<dbReference type="InterPro" id="IPR017938">
    <property type="entry name" value="Riboflavin_synthase-like_b-brl"/>
</dbReference>
<evidence type="ECO:0000256" key="14">
    <source>
        <dbReference type="ARBA" id="ARBA00047827"/>
    </source>
</evidence>
<dbReference type="InterPro" id="IPR029039">
    <property type="entry name" value="Flavoprotein-like_sf"/>
</dbReference>